<dbReference type="AlphaFoldDB" id="A0A4R6IIM3"/>
<evidence type="ECO:0000313" key="2">
    <source>
        <dbReference type="EMBL" id="TDO21832.1"/>
    </source>
</evidence>
<gene>
    <name evidence="2" type="ORF">CLV32_2940</name>
</gene>
<dbReference type="OrthoDB" id="9763076at2"/>
<dbReference type="InterPro" id="IPR036465">
    <property type="entry name" value="vWFA_dom_sf"/>
</dbReference>
<keyword evidence="1" id="KW-0472">Membrane</keyword>
<organism evidence="2 3">
    <name type="scientific">Pedobacter duraquae</name>
    <dbReference type="NCBI Taxonomy" id="425511"/>
    <lineage>
        <taxon>Bacteria</taxon>
        <taxon>Pseudomonadati</taxon>
        <taxon>Bacteroidota</taxon>
        <taxon>Sphingobacteriia</taxon>
        <taxon>Sphingobacteriales</taxon>
        <taxon>Sphingobacteriaceae</taxon>
        <taxon>Pedobacter</taxon>
    </lineage>
</organism>
<dbReference type="SUPFAM" id="SSF53300">
    <property type="entry name" value="vWA-like"/>
    <property type="match status" value="1"/>
</dbReference>
<dbReference type="PANTHER" id="PTHR37947:SF1">
    <property type="entry name" value="BLL2462 PROTEIN"/>
    <property type="match status" value="1"/>
</dbReference>
<evidence type="ECO:0000313" key="3">
    <source>
        <dbReference type="Proteomes" id="UP000295499"/>
    </source>
</evidence>
<feature type="transmembrane region" description="Helical" evidence="1">
    <location>
        <begin position="667"/>
        <end position="684"/>
    </location>
</feature>
<reference evidence="2 3" key="1">
    <citation type="submission" date="2019-03" db="EMBL/GenBank/DDBJ databases">
        <title>Genomic Encyclopedia of Archaeal and Bacterial Type Strains, Phase II (KMG-II): from individual species to whole genera.</title>
        <authorList>
            <person name="Goeker M."/>
        </authorList>
    </citation>
    <scope>NUCLEOTIDE SEQUENCE [LARGE SCALE GENOMIC DNA]</scope>
    <source>
        <strain evidence="2 3">DSM 19034</strain>
    </source>
</reference>
<evidence type="ECO:0008006" key="4">
    <source>
        <dbReference type="Google" id="ProtNLM"/>
    </source>
</evidence>
<keyword evidence="3" id="KW-1185">Reference proteome</keyword>
<evidence type="ECO:0000256" key="1">
    <source>
        <dbReference type="SAM" id="Phobius"/>
    </source>
</evidence>
<proteinExistence type="predicted"/>
<protein>
    <recommendedName>
        <fullName evidence="4">VWA domain-containing protein</fullName>
    </recommendedName>
</protein>
<comment type="caution">
    <text evidence="2">The sequence shown here is derived from an EMBL/GenBank/DDBJ whole genome shotgun (WGS) entry which is preliminary data.</text>
</comment>
<accession>A0A4R6IIM3</accession>
<dbReference type="PANTHER" id="PTHR37947">
    <property type="entry name" value="BLL2462 PROTEIN"/>
    <property type="match status" value="1"/>
</dbReference>
<name>A0A4R6IIM3_9SPHI</name>
<feature type="transmembrane region" description="Helical" evidence="1">
    <location>
        <begin position="6"/>
        <end position="28"/>
    </location>
</feature>
<feature type="transmembrane region" description="Helical" evidence="1">
    <location>
        <begin position="40"/>
        <end position="62"/>
    </location>
</feature>
<keyword evidence="1" id="KW-0812">Transmembrane</keyword>
<keyword evidence="1" id="KW-1133">Transmembrane helix</keyword>
<dbReference type="EMBL" id="SNWM01000003">
    <property type="protein sequence ID" value="TDO21832.1"/>
    <property type="molecule type" value="Genomic_DNA"/>
</dbReference>
<dbReference type="RefSeq" id="WP_133556648.1">
    <property type="nucleotide sequence ID" value="NZ_SNWM01000003.1"/>
</dbReference>
<sequence length="691" mass="77633">MSNNLSAYFFLCLVGCLLLGALFAWVLYRNSGILKGKWAVGLAVLRATVIAALAWLIVAPLFQHIAYTLEKPIVVIAQDNSLSIDHEPSGFNRDLYVEHMKQLKAALEKDYDVKTYHFSDSVKPGFDFKNLGKLTNAAQLVSQLNEEFQNRNLGAVIVATDGLFNSGGNPISMLNTLSAPVYTVAMGDTIPQKDLLIANLNYNQLVYLDNDFPLEVEVQAYRAKGETALLSVFQGANLVARQAVNINLDEFDKTISLKLHAAKPGLQQYTIRLSELKNEITLKNNEQKILVDVIDDRQKVLIAAAGPHPDISALKQAIELNKHLEVKVALAEELNKLNLTDYGLIILYQLPSSSLNTAAFDARLKQVKASVFYILGAQTDLNEFNRVQAQVRVSLLNNALEESYSKLSGDFSLFQLTDYAQKQIGLFEPLLVPGLKTTINGDAKILLTQRKERQADPQLFFIEQGTEKAGFLIGEGLWRWRLEETKAGKEPLAFNELIAQTMQYLSAKADKRKFRVYTDKTDFDENERIQLNALLYNDAYQPINTPDVSLQLKDEQGKVFNFVFARQASVYQLDAGLLPPGSYTYQGTTTLGKQKFTANGAFFVNPLTAEFQQTVADHQLLYTMSAQTNGKMVMPAQVMEIVQLIKVNDQVKTLSLEDRKYEELINFKWIFLLILMLLTVEWFIRKRNGVL</sequence>
<dbReference type="Proteomes" id="UP000295499">
    <property type="component" value="Unassembled WGS sequence"/>
</dbReference>